<protein>
    <recommendedName>
        <fullName evidence="1">RNA polymerase sigma-70 ECF-like HTH domain-containing protein</fullName>
    </recommendedName>
</protein>
<dbReference type="KEGG" id="cps:CPS_1793"/>
<dbReference type="Pfam" id="PF07638">
    <property type="entry name" value="Sigma70_ECF"/>
    <property type="match status" value="1"/>
</dbReference>
<gene>
    <name evidence="2" type="ordered locus">CPS_1793</name>
</gene>
<dbReference type="Proteomes" id="UP000000547">
    <property type="component" value="Chromosome"/>
</dbReference>
<dbReference type="Gene3D" id="1.10.10.10">
    <property type="entry name" value="Winged helix-like DNA-binding domain superfamily/Winged helix DNA-binding domain"/>
    <property type="match status" value="1"/>
</dbReference>
<evidence type="ECO:0000313" key="3">
    <source>
        <dbReference type="Proteomes" id="UP000000547"/>
    </source>
</evidence>
<dbReference type="NCBIfam" id="TIGR02999">
    <property type="entry name" value="Sig-70_X6"/>
    <property type="match status" value="1"/>
</dbReference>
<dbReference type="InterPro" id="IPR053812">
    <property type="entry name" value="HTH_Sigma70_ECF-like"/>
</dbReference>
<dbReference type="STRING" id="167879.CPS_1793"/>
<evidence type="ECO:0000313" key="2">
    <source>
        <dbReference type="EMBL" id="AAZ28232.1"/>
    </source>
</evidence>
<dbReference type="InterPro" id="IPR011517">
    <property type="entry name" value="RNA_pol_sigma70_ECF-like"/>
</dbReference>
<sequence>MKSTINEKAPVTELIVEWKKGSSTSFNELFEICYQHFKHEVRKQKLKKTSNIKQLDFCIQTTTSIVHDAYLKLSAHREQTVCNRKDLYVLISQVVKSILYDQYRKAASQKRNSSNNLPPENLEGASSELLAKLVLADKSLSKEKSRCNNVLNLSLFAALPVEEIASLLNISVRTVHNDLNFAKAWYLDELSA</sequence>
<dbReference type="AlphaFoldDB" id="Q484J1"/>
<dbReference type="RefSeq" id="WP_011042618.1">
    <property type="nucleotide sequence ID" value="NC_003910.7"/>
</dbReference>
<organism evidence="2 3">
    <name type="scientific">Colwellia psychrerythraea (strain 34H / ATCC BAA-681)</name>
    <name type="common">Vibrio psychroerythus</name>
    <dbReference type="NCBI Taxonomy" id="167879"/>
    <lineage>
        <taxon>Bacteria</taxon>
        <taxon>Pseudomonadati</taxon>
        <taxon>Pseudomonadota</taxon>
        <taxon>Gammaproteobacteria</taxon>
        <taxon>Alteromonadales</taxon>
        <taxon>Colwelliaceae</taxon>
        <taxon>Colwellia</taxon>
    </lineage>
</organism>
<accession>Q484J1</accession>
<dbReference type="HOGENOM" id="CLU_1382063_0_0_6"/>
<name>Q484J1_COLP3</name>
<evidence type="ECO:0000259" key="1">
    <source>
        <dbReference type="Pfam" id="PF07638"/>
    </source>
</evidence>
<proteinExistence type="predicted"/>
<dbReference type="EMBL" id="CP000083">
    <property type="protein sequence ID" value="AAZ28232.1"/>
    <property type="molecule type" value="Genomic_DNA"/>
</dbReference>
<dbReference type="InterPro" id="IPR036388">
    <property type="entry name" value="WH-like_DNA-bd_sf"/>
</dbReference>
<reference evidence="2" key="1">
    <citation type="journal article" date="2005" name="Proc. Natl. Acad. Sci. U.S.A.">
        <title>The psychrophilic lifestyle as revealed by the genome sequence of Colwellia psychrerythraea 34H through genomic and proteomic analyses.</title>
        <authorList>
            <person name="Methe B.A."/>
            <person name="Nelson K.E."/>
            <person name="Deming J.W."/>
            <person name="Momen B."/>
            <person name="Melamud E."/>
            <person name="Zhang X."/>
            <person name="Moult J."/>
            <person name="Madupu R."/>
            <person name="Nelson W.C."/>
            <person name="Dodson R.J."/>
            <person name="Brinkac L.M."/>
            <person name="Daugherty S.C."/>
            <person name="Durkin A.S."/>
            <person name="DeBoy R.T."/>
            <person name="Kolonay J.F."/>
            <person name="Sullivan S.A."/>
            <person name="Zhou L."/>
            <person name="Davidsen T.M."/>
            <person name="Wu M."/>
            <person name="Huston A.L."/>
            <person name="Lewis M."/>
            <person name="Weaver B."/>
            <person name="Weidman J.F."/>
            <person name="Khouri H."/>
            <person name="Utterback T.R."/>
            <person name="Feldblyum T.V."/>
            <person name="Fraser C.M."/>
        </authorList>
    </citation>
    <scope>NUCLEOTIDE SEQUENCE [LARGE SCALE GENOMIC DNA]</scope>
    <source>
        <strain evidence="2">34H</strain>
    </source>
</reference>
<feature type="domain" description="RNA polymerase sigma-70 ECF-like HTH" evidence="1">
    <location>
        <begin position="10"/>
        <end position="191"/>
    </location>
</feature>